<keyword evidence="3" id="KW-1185">Reference proteome</keyword>
<evidence type="ECO:0000313" key="3">
    <source>
        <dbReference type="Proteomes" id="UP000015106"/>
    </source>
</evidence>
<reference evidence="2" key="2">
    <citation type="submission" date="2018-03" db="EMBL/GenBank/DDBJ databases">
        <title>The Triticum urartu genome reveals the dynamic nature of wheat genome evolution.</title>
        <authorList>
            <person name="Ling H."/>
            <person name="Ma B."/>
            <person name="Shi X."/>
            <person name="Liu H."/>
            <person name="Dong L."/>
            <person name="Sun H."/>
            <person name="Cao Y."/>
            <person name="Gao Q."/>
            <person name="Zheng S."/>
            <person name="Li Y."/>
            <person name="Yu Y."/>
            <person name="Du H."/>
            <person name="Qi M."/>
            <person name="Li Y."/>
            <person name="Yu H."/>
            <person name="Cui Y."/>
            <person name="Wang N."/>
            <person name="Chen C."/>
            <person name="Wu H."/>
            <person name="Zhao Y."/>
            <person name="Zhang J."/>
            <person name="Li Y."/>
            <person name="Zhou W."/>
            <person name="Zhang B."/>
            <person name="Hu W."/>
            <person name="Eijk M."/>
            <person name="Tang J."/>
            <person name="Witsenboer H."/>
            <person name="Zhao S."/>
            <person name="Li Z."/>
            <person name="Zhang A."/>
            <person name="Wang D."/>
            <person name="Liang C."/>
        </authorList>
    </citation>
    <scope>NUCLEOTIDE SEQUENCE [LARGE SCALE GENOMIC DNA]</scope>
    <source>
        <strain evidence="2">cv. G1812</strain>
    </source>
</reference>
<name>A0A8R7U9M2_TRIUA</name>
<accession>A0A8R7U9M2</accession>
<evidence type="ECO:0000313" key="2">
    <source>
        <dbReference type="EnsemblPlants" id="TuG1812G0400002482.01.T01.cds396405"/>
    </source>
</evidence>
<feature type="region of interest" description="Disordered" evidence="1">
    <location>
        <begin position="50"/>
        <end position="70"/>
    </location>
</feature>
<dbReference type="Proteomes" id="UP000015106">
    <property type="component" value="Chromosome 4"/>
</dbReference>
<reference evidence="2" key="3">
    <citation type="submission" date="2022-06" db="UniProtKB">
        <authorList>
            <consortium name="EnsemblPlants"/>
        </authorList>
    </citation>
    <scope>IDENTIFICATION</scope>
</reference>
<reference evidence="3" key="1">
    <citation type="journal article" date="2013" name="Nature">
        <title>Draft genome of the wheat A-genome progenitor Triticum urartu.</title>
        <authorList>
            <person name="Ling H.Q."/>
            <person name="Zhao S."/>
            <person name="Liu D."/>
            <person name="Wang J."/>
            <person name="Sun H."/>
            <person name="Zhang C."/>
            <person name="Fan H."/>
            <person name="Li D."/>
            <person name="Dong L."/>
            <person name="Tao Y."/>
            <person name="Gao C."/>
            <person name="Wu H."/>
            <person name="Li Y."/>
            <person name="Cui Y."/>
            <person name="Guo X."/>
            <person name="Zheng S."/>
            <person name="Wang B."/>
            <person name="Yu K."/>
            <person name="Liang Q."/>
            <person name="Yang W."/>
            <person name="Lou X."/>
            <person name="Chen J."/>
            <person name="Feng M."/>
            <person name="Jian J."/>
            <person name="Zhang X."/>
            <person name="Luo G."/>
            <person name="Jiang Y."/>
            <person name="Liu J."/>
            <person name="Wang Z."/>
            <person name="Sha Y."/>
            <person name="Zhang B."/>
            <person name="Wu H."/>
            <person name="Tang D."/>
            <person name="Shen Q."/>
            <person name="Xue P."/>
            <person name="Zou S."/>
            <person name="Wang X."/>
            <person name="Liu X."/>
            <person name="Wang F."/>
            <person name="Yang Y."/>
            <person name="An X."/>
            <person name="Dong Z."/>
            <person name="Zhang K."/>
            <person name="Zhang X."/>
            <person name="Luo M.C."/>
            <person name="Dvorak J."/>
            <person name="Tong Y."/>
            <person name="Wang J."/>
            <person name="Yang H."/>
            <person name="Li Z."/>
            <person name="Wang D."/>
            <person name="Zhang A."/>
            <person name="Wang J."/>
        </authorList>
    </citation>
    <scope>NUCLEOTIDE SEQUENCE</scope>
    <source>
        <strain evidence="3">cv. G1812</strain>
    </source>
</reference>
<evidence type="ECO:0000256" key="1">
    <source>
        <dbReference type="SAM" id="MobiDB-lite"/>
    </source>
</evidence>
<proteinExistence type="predicted"/>
<dbReference type="AlphaFoldDB" id="A0A8R7U9M2"/>
<sequence>MRWGYNHAPFTSSTQPCHSGRQDPAMAAEIQLAAICHRYEERSRRCSAVRRPLGRNHAQEEVMSRQQGPHLSPLPRLPLLLARVLSSNSSISLPNASLPHLELQ</sequence>
<protein>
    <submittedName>
        <fullName evidence="2">Uncharacterized protein</fullName>
    </submittedName>
</protein>
<dbReference type="Gramene" id="TuG1812G0400002482.01.T01">
    <property type="protein sequence ID" value="TuG1812G0400002482.01.T01.cds396405"/>
    <property type="gene ID" value="TuG1812G0400002482.01"/>
</dbReference>
<dbReference type="EnsemblPlants" id="TuG1812G0400002482.01.T01">
    <property type="protein sequence ID" value="TuG1812G0400002482.01.T01.cds396405"/>
    <property type="gene ID" value="TuG1812G0400002482.01"/>
</dbReference>
<organism evidence="2 3">
    <name type="scientific">Triticum urartu</name>
    <name type="common">Red wild einkorn</name>
    <name type="synonym">Crithodium urartu</name>
    <dbReference type="NCBI Taxonomy" id="4572"/>
    <lineage>
        <taxon>Eukaryota</taxon>
        <taxon>Viridiplantae</taxon>
        <taxon>Streptophyta</taxon>
        <taxon>Embryophyta</taxon>
        <taxon>Tracheophyta</taxon>
        <taxon>Spermatophyta</taxon>
        <taxon>Magnoliopsida</taxon>
        <taxon>Liliopsida</taxon>
        <taxon>Poales</taxon>
        <taxon>Poaceae</taxon>
        <taxon>BOP clade</taxon>
        <taxon>Pooideae</taxon>
        <taxon>Triticodae</taxon>
        <taxon>Triticeae</taxon>
        <taxon>Triticinae</taxon>
        <taxon>Triticum</taxon>
    </lineage>
</organism>
<feature type="region of interest" description="Disordered" evidence="1">
    <location>
        <begin position="1"/>
        <end position="22"/>
    </location>
</feature>